<dbReference type="SUPFAM" id="SSF55658">
    <property type="entry name" value="L9 N-domain-like"/>
    <property type="match status" value="1"/>
</dbReference>
<proteinExistence type="inferred from homology"/>
<protein>
    <recommendedName>
        <fullName evidence="3">ribonuclease H</fullName>
        <ecNumber evidence="3">3.1.26.4</ecNumber>
    </recommendedName>
</protein>
<comment type="cofactor">
    <cofactor evidence="1">
        <name>Mg(2+)</name>
        <dbReference type="ChEBI" id="CHEBI:18420"/>
    </cofactor>
</comment>
<dbReference type="OrthoDB" id="407198at2759"/>
<evidence type="ECO:0000256" key="5">
    <source>
        <dbReference type="ARBA" id="ARBA00022723"/>
    </source>
</evidence>
<evidence type="ECO:0000259" key="10">
    <source>
        <dbReference type="Pfam" id="PF01693"/>
    </source>
</evidence>
<keyword evidence="4" id="KW-0540">Nuclease</keyword>
<dbReference type="AlphaFoldDB" id="A0A9W8VD06"/>
<dbReference type="Pfam" id="PF01693">
    <property type="entry name" value="Cauli_VI"/>
    <property type="match status" value="1"/>
</dbReference>
<evidence type="ECO:0000313" key="12">
    <source>
        <dbReference type="Proteomes" id="UP001152049"/>
    </source>
</evidence>
<evidence type="ECO:0000256" key="8">
    <source>
        <dbReference type="ARBA" id="ARBA00022842"/>
    </source>
</evidence>
<evidence type="ECO:0000256" key="7">
    <source>
        <dbReference type="ARBA" id="ARBA00022801"/>
    </source>
</evidence>
<evidence type="ECO:0000256" key="6">
    <source>
        <dbReference type="ARBA" id="ARBA00022759"/>
    </source>
</evidence>
<dbReference type="InterPro" id="IPR037056">
    <property type="entry name" value="RNase_H1_N_sf"/>
</dbReference>
<evidence type="ECO:0000256" key="3">
    <source>
        <dbReference type="ARBA" id="ARBA00012180"/>
    </source>
</evidence>
<dbReference type="GO" id="GO:0004523">
    <property type="term" value="F:RNA-DNA hybrid ribonuclease activity"/>
    <property type="evidence" value="ECO:0007669"/>
    <property type="project" value="UniProtKB-EC"/>
</dbReference>
<name>A0A9W8VD06_9HYPO</name>
<comment type="caution">
    <text evidence="11">The sequence shown here is derived from an EMBL/GenBank/DDBJ whole genome shotgun (WGS) entry which is preliminary data.</text>
</comment>
<dbReference type="Gene3D" id="3.40.970.10">
    <property type="entry name" value="Ribonuclease H1, N-terminal domain"/>
    <property type="match status" value="1"/>
</dbReference>
<evidence type="ECO:0000256" key="9">
    <source>
        <dbReference type="SAM" id="MobiDB-lite"/>
    </source>
</evidence>
<evidence type="ECO:0000313" key="11">
    <source>
        <dbReference type="EMBL" id="KAJ4252844.1"/>
    </source>
</evidence>
<dbReference type="Proteomes" id="UP001152049">
    <property type="component" value="Unassembled WGS sequence"/>
</dbReference>
<feature type="domain" description="Ribonuclease H1 N-terminal" evidence="10">
    <location>
        <begin position="3"/>
        <end position="46"/>
    </location>
</feature>
<dbReference type="EC" id="3.1.26.4" evidence="3"/>
<dbReference type="InterPro" id="IPR011320">
    <property type="entry name" value="RNase_H1_N"/>
</dbReference>
<dbReference type="InterPro" id="IPR009027">
    <property type="entry name" value="Ribosomal_bL9/RNase_H1_N"/>
</dbReference>
<keyword evidence="12" id="KW-1185">Reference proteome</keyword>
<feature type="region of interest" description="Disordered" evidence="9">
    <location>
        <begin position="39"/>
        <end position="60"/>
    </location>
</feature>
<dbReference type="FunFam" id="3.40.970.10:FF:000001">
    <property type="entry name" value="Ribonuclease H1"/>
    <property type="match status" value="1"/>
</dbReference>
<accession>A0A9W8VD06</accession>
<keyword evidence="8" id="KW-0460">Magnesium</keyword>
<comment type="similarity">
    <text evidence="2">Belongs to the RNase H family.</text>
</comment>
<organism evidence="11 12">
    <name type="scientific">Fusarium torreyae</name>
    <dbReference type="NCBI Taxonomy" id="1237075"/>
    <lineage>
        <taxon>Eukaryota</taxon>
        <taxon>Fungi</taxon>
        <taxon>Dikarya</taxon>
        <taxon>Ascomycota</taxon>
        <taxon>Pezizomycotina</taxon>
        <taxon>Sordariomycetes</taxon>
        <taxon>Hypocreomycetidae</taxon>
        <taxon>Hypocreales</taxon>
        <taxon>Nectriaceae</taxon>
        <taxon>Fusarium</taxon>
    </lineage>
</organism>
<reference evidence="11" key="1">
    <citation type="submission" date="2022-09" db="EMBL/GenBank/DDBJ databases">
        <title>Fusarium specimens isolated from Avocado Roots.</title>
        <authorList>
            <person name="Stajich J."/>
            <person name="Roper C."/>
            <person name="Heimlech-Rivalta G."/>
        </authorList>
    </citation>
    <scope>NUCLEOTIDE SEQUENCE</scope>
    <source>
        <strain evidence="11">CF00136</strain>
    </source>
</reference>
<evidence type="ECO:0000256" key="2">
    <source>
        <dbReference type="ARBA" id="ARBA00005300"/>
    </source>
</evidence>
<keyword evidence="5" id="KW-0479">Metal-binding</keyword>
<dbReference type="GO" id="GO:0046872">
    <property type="term" value="F:metal ion binding"/>
    <property type="evidence" value="ECO:0007669"/>
    <property type="project" value="UniProtKB-KW"/>
</dbReference>
<evidence type="ECO:0000256" key="4">
    <source>
        <dbReference type="ARBA" id="ARBA00022722"/>
    </source>
</evidence>
<gene>
    <name evidence="11" type="ORF">NW762_010750</name>
</gene>
<dbReference type="EMBL" id="JAOQAZ010000025">
    <property type="protein sequence ID" value="KAJ4252844.1"/>
    <property type="molecule type" value="Genomic_DNA"/>
</dbReference>
<keyword evidence="7" id="KW-0378">Hydrolase</keyword>
<keyword evidence="6" id="KW-0255">Endonuclease</keyword>
<evidence type="ECO:0000256" key="1">
    <source>
        <dbReference type="ARBA" id="ARBA00001946"/>
    </source>
</evidence>
<sequence length="133" mass="15090">MPKFYAIRVGRETGIFENWDDCKHLVKKFRGAEHKSFSSEEEAQAFMNKRTESSRQLPLGNVSPEKLSAIRRSRVGQGKRRESDILLIKQRLTTLNVGDVMAIIRSQEGFNFSITAAQTVSEKDESDLVLVSD</sequence>